<dbReference type="Proteomes" id="UP001497472">
    <property type="component" value="Unassembled WGS sequence"/>
</dbReference>
<dbReference type="GO" id="GO:0005739">
    <property type="term" value="C:mitochondrion"/>
    <property type="evidence" value="ECO:0007669"/>
    <property type="project" value="TreeGrafter"/>
</dbReference>
<dbReference type="Pfam" id="PF07047">
    <property type="entry name" value="OPA3"/>
    <property type="match status" value="1"/>
</dbReference>
<comment type="similarity">
    <text evidence="1">Belongs to the OPA3 family.</text>
</comment>
<proteinExistence type="inferred from homology"/>
<keyword evidence="5" id="KW-1185">Reference proteome</keyword>
<dbReference type="InterPro" id="IPR010754">
    <property type="entry name" value="OPA3-like"/>
</dbReference>
<reference evidence="4 5" key="1">
    <citation type="submission" date="2023-11" db="EMBL/GenBank/DDBJ databases">
        <authorList>
            <person name="Okamura Y."/>
        </authorList>
    </citation>
    <scope>NUCLEOTIDE SEQUENCE [LARGE SCALE GENOMIC DNA]</scope>
</reference>
<name>A0AAV1JMN7_9NEOP</name>
<evidence type="ECO:0000313" key="5">
    <source>
        <dbReference type="Proteomes" id="UP001497472"/>
    </source>
</evidence>
<keyword evidence="2" id="KW-0175">Coiled coil</keyword>
<evidence type="ECO:0000256" key="1">
    <source>
        <dbReference type="ARBA" id="ARBA00007584"/>
    </source>
</evidence>
<protein>
    <submittedName>
        <fullName evidence="4">Uncharacterized protein</fullName>
    </submittedName>
</protein>
<dbReference type="PANTHER" id="PTHR12499:SF0">
    <property type="entry name" value="OPTIC ATROPHY 3 PROTEIN"/>
    <property type="match status" value="1"/>
</dbReference>
<sequence>MLLRNRSCNQARNERMAADQFPLFKLATQIARQMSSPIASRVKEHAKSHPRFGTQVCVRVAHLYRTVEWSARVWTLRLAGTAPPSLRAAKVPPLPRQQAVDLGGDLIGEIVIFGIGSAIIIFEVNRQAAIKEVKVRMSFHASTLFFLRQRVLESVRCAGAESEVGVAAREAQCGGTQKRSRGPAAGHRSTARDVGAEARGALIDPPTSRPFRDSASLAKPTRAWRFFSQST</sequence>
<dbReference type="PANTHER" id="PTHR12499">
    <property type="entry name" value="OPTIC ATROPHY 3 PROTEIN OPA3"/>
    <property type="match status" value="1"/>
</dbReference>
<evidence type="ECO:0000313" key="4">
    <source>
        <dbReference type="EMBL" id="CAK1550174.1"/>
    </source>
</evidence>
<dbReference type="GO" id="GO:0019216">
    <property type="term" value="P:regulation of lipid metabolic process"/>
    <property type="evidence" value="ECO:0007669"/>
    <property type="project" value="TreeGrafter"/>
</dbReference>
<accession>A0AAV1JMN7</accession>
<organism evidence="4 5">
    <name type="scientific">Leptosia nina</name>
    <dbReference type="NCBI Taxonomy" id="320188"/>
    <lineage>
        <taxon>Eukaryota</taxon>
        <taxon>Metazoa</taxon>
        <taxon>Ecdysozoa</taxon>
        <taxon>Arthropoda</taxon>
        <taxon>Hexapoda</taxon>
        <taxon>Insecta</taxon>
        <taxon>Pterygota</taxon>
        <taxon>Neoptera</taxon>
        <taxon>Endopterygota</taxon>
        <taxon>Lepidoptera</taxon>
        <taxon>Glossata</taxon>
        <taxon>Ditrysia</taxon>
        <taxon>Papilionoidea</taxon>
        <taxon>Pieridae</taxon>
        <taxon>Pierinae</taxon>
        <taxon>Leptosia</taxon>
    </lineage>
</organism>
<dbReference type="EMBL" id="CAVLEF010000079">
    <property type="protein sequence ID" value="CAK1550174.1"/>
    <property type="molecule type" value="Genomic_DNA"/>
</dbReference>
<evidence type="ECO:0000256" key="3">
    <source>
        <dbReference type="SAM" id="MobiDB-lite"/>
    </source>
</evidence>
<gene>
    <name evidence="4" type="ORF">LNINA_LOCUS9412</name>
</gene>
<feature type="region of interest" description="Disordered" evidence="3">
    <location>
        <begin position="171"/>
        <end position="216"/>
    </location>
</feature>
<comment type="caution">
    <text evidence="4">The sequence shown here is derived from an EMBL/GenBank/DDBJ whole genome shotgun (WGS) entry which is preliminary data.</text>
</comment>
<dbReference type="AlphaFoldDB" id="A0AAV1JMN7"/>
<evidence type="ECO:0000256" key="2">
    <source>
        <dbReference type="ARBA" id="ARBA00023054"/>
    </source>
</evidence>